<reference evidence="2 3" key="1">
    <citation type="journal article" date="2007" name="Science">
        <title>The Chlamydomonas genome reveals the evolution of key animal and plant functions.</title>
        <authorList>
            <person name="Merchant S.S."/>
            <person name="Prochnik S.E."/>
            <person name="Vallon O."/>
            <person name="Harris E.H."/>
            <person name="Karpowicz S.J."/>
            <person name="Witman G.B."/>
            <person name="Terry A."/>
            <person name="Salamov A."/>
            <person name="Fritz-Laylin L.K."/>
            <person name="Marechal-Drouard L."/>
            <person name="Marshall W.F."/>
            <person name="Qu L.H."/>
            <person name="Nelson D.R."/>
            <person name="Sanderfoot A.A."/>
            <person name="Spalding M.H."/>
            <person name="Kapitonov V.V."/>
            <person name="Ren Q."/>
            <person name="Ferris P."/>
            <person name="Lindquist E."/>
            <person name="Shapiro H."/>
            <person name="Lucas S.M."/>
            <person name="Grimwood J."/>
            <person name="Schmutz J."/>
            <person name="Cardol P."/>
            <person name="Cerutti H."/>
            <person name="Chanfreau G."/>
            <person name="Chen C.L."/>
            <person name="Cognat V."/>
            <person name="Croft M.T."/>
            <person name="Dent R."/>
            <person name="Dutcher S."/>
            <person name="Fernandez E."/>
            <person name="Fukuzawa H."/>
            <person name="Gonzalez-Ballester D."/>
            <person name="Gonzalez-Halphen D."/>
            <person name="Hallmann A."/>
            <person name="Hanikenne M."/>
            <person name="Hippler M."/>
            <person name="Inwood W."/>
            <person name="Jabbari K."/>
            <person name="Kalanon M."/>
            <person name="Kuras R."/>
            <person name="Lefebvre P.A."/>
            <person name="Lemaire S.D."/>
            <person name="Lobanov A.V."/>
            <person name="Lohr M."/>
            <person name="Manuell A."/>
            <person name="Meier I."/>
            <person name="Mets L."/>
            <person name="Mittag M."/>
            <person name="Mittelmeier T."/>
            <person name="Moroney J.V."/>
            <person name="Moseley J."/>
            <person name="Napoli C."/>
            <person name="Nedelcu A.M."/>
            <person name="Niyogi K."/>
            <person name="Novoselov S.V."/>
            <person name="Paulsen I.T."/>
            <person name="Pazour G."/>
            <person name="Purton S."/>
            <person name="Ral J.P."/>
            <person name="Riano-Pachon D.M."/>
            <person name="Riekhof W."/>
            <person name="Rymarquis L."/>
            <person name="Schroda M."/>
            <person name="Stern D."/>
            <person name="Umen J."/>
            <person name="Willows R."/>
            <person name="Wilson N."/>
            <person name="Zimmer S.L."/>
            <person name="Allmer J."/>
            <person name="Balk J."/>
            <person name="Bisova K."/>
            <person name="Chen C.J."/>
            <person name="Elias M."/>
            <person name="Gendler K."/>
            <person name="Hauser C."/>
            <person name="Lamb M.R."/>
            <person name="Ledford H."/>
            <person name="Long J.C."/>
            <person name="Minagawa J."/>
            <person name="Page M.D."/>
            <person name="Pan J."/>
            <person name="Pootakham W."/>
            <person name="Roje S."/>
            <person name="Rose A."/>
            <person name="Stahlberg E."/>
            <person name="Terauchi A.M."/>
            <person name="Yang P."/>
            <person name="Ball S."/>
            <person name="Bowler C."/>
            <person name="Dieckmann C.L."/>
            <person name="Gladyshev V.N."/>
            <person name="Green P."/>
            <person name="Jorgensen R."/>
            <person name="Mayfield S."/>
            <person name="Mueller-Roeber B."/>
            <person name="Rajamani S."/>
            <person name="Sayre R.T."/>
            <person name="Brokstein P."/>
            <person name="Dubchak I."/>
            <person name="Goodstein D."/>
            <person name="Hornick L."/>
            <person name="Huang Y.W."/>
            <person name="Jhaveri J."/>
            <person name="Luo Y."/>
            <person name="Martinez D."/>
            <person name="Ngau W.C."/>
            <person name="Otillar B."/>
            <person name="Poliakov A."/>
            <person name="Porter A."/>
            <person name="Szajkowski L."/>
            <person name="Werner G."/>
            <person name="Zhou K."/>
            <person name="Grigoriev I.V."/>
            <person name="Rokhsar D.S."/>
            <person name="Grossman A.R."/>
        </authorList>
    </citation>
    <scope>NUCLEOTIDE SEQUENCE [LARGE SCALE GENOMIC DNA]</scope>
    <source>
        <strain evidence="3">CC-503</strain>
    </source>
</reference>
<name>A0A2K3DJW3_CHLRE</name>
<dbReference type="ExpressionAtlas" id="A0A2K3DJW3">
    <property type="expression patterns" value="baseline and differential"/>
</dbReference>
<proteinExistence type="predicted"/>
<dbReference type="AlphaFoldDB" id="A0A2K3DJW3"/>
<keyword evidence="3" id="KW-1185">Reference proteome</keyword>
<dbReference type="Proteomes" id="UP000006906">
    <property type="component" value="Chromosome 7"/>
</dbReference>
<dbReference type="Gramene" id="PNW80826">
    <property type="protein sequence ID" value="PNW80826"/>
    <property type="gene ID" value="CHLRE_07g331114v5"/>
</dbReference>
<organism evidence="2 3">
    <name type="scientific">Chlamydomonas reinhardtii</name>
    <name type="common">Chlamydomonas smithii</name>
    <dbReference type="NCBI Taxonomy" id="3055"/>
    <lineage>
        <taxon>Eukaryota</taxon>
        <taxon>Viridiplantae</taxon>
        <taxon>Chlorophyta</taxon>
        <taxon>core chlorophytes</taxon>
        <taxon>Chlorophyceae</taxon>
        <taxon>CS clade</taxon>
        <taxon>Chlamydomonadales</taxon>
        <taxon>Chlamydomonadaceae</taxon>
        <taxon>Chlamydomonas</taxon>
    </lineage>
</organism>
<dbReference type="GeneID" id="5716162"/>
<gene>
    <name evidence="2" type="ORF">CHLRE_07g331114v5</name>
</gene>
<evidence type="ECO:0000313" key="3">
    <source>
        <dbReference type="Proteomes" id="UP000006906"/>
    </source>
</evidence>
<accession>A0A2K3DJW3</accession>
<dbReference type="EMBL" id="CM008968">
    <property type="protein sequence ID" value="PNW80826.1"/>
    <property type="molecule type" value="Genomic_DNA"/>
</dbReference>
<protein>
    <submittedName>
        <fullName evidence="2">Uncharacterized protein</fullName>
    </submittedName>
</protein>
<dbReference type="OrthoDB" id="541717at2759"/>
<dbReference type="RefSeq" id="XP_042922758.1">
    <property type="nucleotide sequence ID" value="XM_043064189.1"/>
</dbReference>
<feature type="coiled-coil region" evidence="1">
    <location>
        <begin position="84"/>
        <end position="125"/>
    </location>
</feature>
<evidence type="ECO:0000256" key="1">
    <source>
        <dbReference type="SAM" id="Coils"/>
    </source>
</evidence>
<evidence type="ECO:0000313" key="2">
    <source>
        <dbReference type="EMBL" id="PNW80826.1"/>
    </source>
</evidence>
<keyword evidence="1" id="KW-0175">Coiled coil</keyword>
<sequence>MQLQRSLLVALAGFGARASQCARVAARRTNAAHVDAQQATWMLSDVPRRQASVVAAAAAAGGDDLDKFLNAIPPESHGLAIKFISGLQQQVADKSAELAAKSDEAERLAMELEATKKKLQTTQRTLLLSFSVAGVVDARSFLEHVVKIWEAEGTPGAPAGQGHYDTSNDIHYFDAVMGLHMGVLNRIVEKNNALIEPDDDATPA</sequence>